<accession>A0A3R8SES1</accession>
<dbReference type="PANTHER" id="PTHR16320:SF23">
    <property type="entry name" value="SPHINGOMYELINASE C 1"/>
    <property type="match status" value="1"/>
</dbReference>
<evidence type="ECO:0000313" key="7">
    <source>
        <dbReference type="Proteomes" id="UP000276379"/>
    </source>
</evidence>
<gene>
    <name evidence="6" type="ORF">CQW44_10675</name>
</gene>
<dbReference type="InterPro" id="IPR038772">
    <property type="entry name" value="Sph/SMPD2-like"/>
</dbReference>
<name>A0A3R8SES1_9ACTN</name>
<dbReference type="PROSITE" id="PS51318">
    <property type="entry name" value="TAT"/>
    <property type="match status" value="1"/>
</dbReference>
<dbReference type="GO" id="GO:0004767">
    <property type="term" value="F:sphingomyelin phosphodiesterase activity"/>
    <property type="evidence" value="ECO:0007669"/>
    <property type="project" value="InterPro"/>
</dbReference>
<dbReference type="InterPro" id="IPR005135">
    <property type="entry name" value="Endo/exonuclease/phosphatase"/>
</dbReference>
<dbReference type="Pfam" id="PF03372">
    <property type="entry name" value="Exo_endo_phos"/>
    <property type="match status" value="1"/>
</dbReference>
<feature type="signal peptide" evidence="4">
    <location>
        <begin position="1"/>
        <end position="31"/>
    </location>
</feature>
<dbReference type="RefSeq" id="WP_125213191.1">
    <property type="nucleotide sequence ID" value="NZ_PDES01000004.1"/>
</dbReference>
<protein>
    <submittedName>
        <fullName evidence="6">Phospholipase</fullName>
    </submittedName>
</protein>
<evidence type="ECO:0000259" key="5">
    <source>
        <dbReference type="Pfam" id="PF03372"/>
    </source>
</evidence>
<evidence type="ECO:0000256" key="2">
    <source>
        <dbReference type="ARBA" id="ARBA00022729"/>
    </source>
</evidence>
<organism evidence="6 7">
    <name type="scientific">Streptomyces griseofuscus</name>
    <dbReference type="NCBI Taxonomy" id="146922"/>
    <lineage>
        <taxon>Bacteria</taxon>
        <taxon>Bacillati</taxon>
        <taxon>Actinomycetota</taxon>
        <taxon>Actinomycetes</taxon>
        <taxon>Kitasatosporales</taxon>
        <taxon>Streptomycetaceae</taxon>
        <taxon>Streptomyces</taxon>
    </lineage>
</organism>
<evidence type="ECO:0000256" key="1">
    <source>
        <dbReference type="ARBA" id="ARBA00006335"/>
    </source>
</evidence>
<proteinExistence type="inferred from homology"/>
<evidence type="ECO:0000313" key="6">
    <source>
        <dbReference type="EMBL" id="RRQ87393.1"/>
    </source>
</evidence>
<dbReference type="AlphaFoldDB" id="A0A3R8SES1"/>
<dbReference type="SUPFAM" id="SSF56219">
    <property type="entry name" value="DNase I-like"/>
    <property type="match status" value="1"/>
</dbReference>
<dbReference type="PANTHER" id="PTHR16320">
    <property type="entry name" value="SPHINGOMYELINASE FAMILY MEMBER"/>
    <property type="match status" value="1"/>
</dbReference>
<comment type="similarity">
    <text evidence="1">Belongs to the neutral sphingomyelinase family.</text>
</comment>
<dbReference type="InterPro" id="IPR036691">
    <property type="entry name" value="Endo/exonu/phosph_ase_sf"/>
</dbReference>
<dbReference type="GO" id="GO:0005576">
    <property type="term" value="C:extracellular region"/>
    <property type="evidence" value="ECO:0007669"/>
    <property type="project" value="InterPro"/>
</dbReference>
<reference evidence="6 7" key="1">
    <citation type="submission" date="2017-10" db="EMBL/GenBank/DDBJ databases">
        <title>Draft genome of actinobacteria isolated from guarana (Paullinia cupana (Mart.) Ducke.</title>
        <authorList>
            <person name="Siqueira K.A."/>
            <person name="Liotti R.G."/>
            <person name="Mendes T.A."/>
            <person name="Soares M.A."/>
        </authorList>
    </citation>
    <scope>NUCLEOTIDE SEQUENCE [LARGE SCALE GENOMIC DNA]</scope>
    <source>
        <strain evidence="6 7">199</strain>
    </source>
</reference>
<dbReference type="Gene3D" id="3.60.10.10">
    <property type="entry name" value="Endonuclease/exonuclease/phosphatase"/>
    <property type="match status" value="1"/>
</dbReference>
<keyword evidence="7" id="KW-1185">Reference proteome</keyword>
<evidence type="ECO:0000256" key="4">
    <source>
        <dbReference type="SAM" id="SignalP"/>
    </source>
</evidence>
<dbReference type="Proteomes" id="UP000276379">
    <property type="component" value="Unassembled WGS sequence"/>
</dbReference>
<dbReference type="CDD" id="cd09078">
    <property type="entry name" value="nSMase"/>
    <property type="match status" value="1"/>
</dbReference>
<dbReference type="EMBL" id="PDES01000004">
    <property type="protein sequence ID" value="RRQ87393.1"/>
    <property type="molecule type" value="Genomic_DNA"/>
</dbReference>
<keyword evidence="3" id="KW-0378">Hydrolase</keyword>
<feature type="domain" description="Endonuclease/exonuclease/phosphatase" evidence="5">
    <location>
        <begin position="43"/>
        <end position="258"/>
    </location>
</feature>
<keyword evidence="2 4" id="KW-0732">Signal</keyword>
<dbReference type="InterPro" id="IPR006311">
    <property type="entry name" value="TAT_signal"/>
</dbReference>
<feature type="chain" id="PRO_5018661962" evidence="4">
    <location>
        <begin position="32"/>
        <end position="345"/>
    </location>
</feature>
<sequence>MVSRRTATALTATAAATLLGVAGYPAPAASAAGAGTSLSVFAWNVDLGTAIVDTTQNEKAAQRTPVIESIVRKHGADVVVLDEDFNNTSTADIVGKLSDLYPYHTPVVGQTCSGGGWTGISGDCSNSPFVINGGTMILSKYPITAQYAHVFSNSASSTWDYHANKGAALVRIAKGGTQSWVIGTHLQADESGTSTDTTQSTRLAQLREIRSWADGIAGTSAPVLIGGDLNVEYYGGRSRGDHANAQSAVNGVLGTPATDPDQTLRTMDCPVSAWCQYMSGVETFPKDYRDDLDYLGYLNAPGRPVPSAVSPVKVDFDPQAGWTTGQTDTEAPSDHYPIETTFQLN</sequence>
<evidence type="ECO:0000256" key="3">
    <source>
        <dbReference type="ARBA" id="ARBA00022801"/>
    </source>
</evidence>
<dbReference type="InterPro" id="IPR017766">
    <property type="entry name" value="Sphingomyelinase/PLipase_C"/>
</dbReference>
<comment type="caution">
    <text evidence="6">The sequence shown here is derived from an EMBL/GenBank/DDBJ whole genome shotgun (WGS) entry which is preliminary data.</text>
</comment>